<keyword evidence="2" id="KW-1185">Reference proteome</keyword>
<comment type="caution">
    <text evidence="1">The sequence shown here is derived from an EMBL/GenBank/DDBJ whole genome shotgun (WGS) entry which is preliminary data.</text>
</comment>
<gene>
    <name evidence="1" type="ORF">NQ176_g1439</name>
</gene>
<name>A0ACC1NU85_9HYPO</name>
<proteinExistence type="predicted"/>
<evidence type="ECO:0000313" key="1">
    <source>
        <dbReference type="EMBL" id="KAJ2982358.1"/>
    </source>
</evidence>
<dbReference type="EMBL" id="JANJQO010000080">
    <property type="protein sequence ID" value="KAJ2982358.1"/>
    <property type="molecule type" value="Genomic_DNA"/>
</dbReference>
<accession>A0ACC1NU85</accession>
<evidence type="ECO:0000313" key="2">
    <source>
        <dbReference type="Proteomes" id="UP001143910"/>
    </source>
</evidence>
<organism evidence="1 2">
    <name type="scientific">Zarea fungicola</name>
    <dbReference type="NCBI Taxonomy" id="93591"/>
    <lineage>
        <taxon>Eukaryota</taxon>
        <taxon>Fungi</taxon>
        <taxon>Dikarya</taxon>
        <taxon>Ascomycota</taxon>
        <taxon>Pezizomycotina</taxon>
        <taxon>Sordariomycetes</taxon>
        <taxon>Hypocreomycetidae</taxon>
        <taxon>Hypocreales</taxon>
        <taxon>Cordycipitaceae</taxon>
        <taxon>Zarea</taxon>
    </lineage>
</organism>
<reference evidence="1" key="1">
    <citation type="submission" date="2022-08" db="EMBL/GenBank/DDBJ databases">
        <title>Genome Sequence of Lecanicillium fungicola.</title>
        <authorList>
            <person name="Buettner E."/>
        </authorList>
    </citation>
    <scope>NUCLEOTIDE SEQUENCE</scope>
    <source>
        <strain evidence="1">Babe33</strain>
    </source>
</reference>
<protein>
    <submittedName>
        <fullName evidence="1">Uncharacterized protein</fullName>
    </submittedName>
</protein>
<sequence>MAELPPDYFSSKLQFTRTLHTELYPAVDPSTPALSQAGRVVVITGASRGLGGRGIAPAFAKAGVKAIILTARDTQKLKAVEASLNSHYPSVQTMILSVDVTDETSVATLFEQVKSRFGHADILINNAAVNTGAGPIDETDAALWWRNFEVNVQGCFLAARYFLRQLPEPSTPANIVNIISNAAWEVFPTVSGYSISKLALLQLTAHLAAGYPHVMTTCFHPGFMDTDMLLDVFRHIRQTTVELAGGVSVWLCTEPANFLRGRMMSAEWDVDELQQRQSAIQTGDILKMDLLGTFGPEQFR</sequence>
<dbReference type="Proteomes" id="UP001143910">
    <property type="component" value="Unassembled WGS sequence"/>
</dbReference>